<dbReference type="InParanoid" id="A0A1E5RI60"/>
<dbReference type="PANTHER" id="PTHR48100">
    <property type="entry name" value="BROAD-SPECIFICITY PHOSPHATASE YOR283W-RELATED"/>
    <property type="match status" value="1"/>
</dbReference>
<protein>
    <submittedName>
        <fullName evidence="1">Putative phosphoglycerate mutase PMU1</fullName>
    </submittedName>
</protein>
<evidence type="ECO:0000313" key="2">
    <source>
        <dbReference type="Proteomes" id="UP000095728"/>
    </source>
</evidence>
<dbReference type="GO" id="GO:0016791">
    <property type="term" value="F:phosphatase activity"/>
    <property type="evidence" value="ECO:0007669"/>
    <property type="project" value="TreeGrafter"/>
</dbReference>
<accession>A0A1E5RI60</accession>
<dbReference type="InterPro" id="IPR050275">
    <property type="entry name" value="PGM_Phosphatase"/>
</dbReference>
<dbReference type="FunCoup" id="A0A1E5RI60">
    <property type="interactions" value="182"/>
</dbReference>
<dbReference type="SUPFAM" id="SSF53254">
    <property type="entry name" value="Phosphoglycerate mutase-like"/>
    <property type="match status" value="1"/>
</dbReference>
<proteinExistence type="predicted"/>
<dbReference type="GO" id="GO:0005737">
    <property type="term" value="C:cytoplasm"/>
    <property type="evidence" value="ECO:0007669"/>
    <property type="project" value="TreeGrafter"/>
</dbReference>
<keyword evidence="2" id="KW-1185">Reference proteome</keyword>
<sequence>MLVSIPNIFESNRALACSPETNYAYTKFKDGNMSWAKLLQELPKGHKVLLVARHGQGFHNIAYAHYGEEDWDNHWSKLDGDSTSSWFDAHLSPVGITQVERTGSLIFEKELGPDIVPDAFYSSPLRRCLETFKYSWSKKTALTKKTPHSLDLHILENLRETLGEHTCDKRQPQAVTIKEYSADTTGFMTLQNSPEWPINMDYEPGFSNEDQLWKADHRELDGEMDLRLEKALNQIWNVEKHHPDHKLISITCHEGVIRSILRVLKHEPIPFMETSGVVALVVKEN</sequence>
<gene>
    <name evidence="1" type="ORF">AWRI3579_g1462</name>
</gene>
<dbReference type="Proteomes" id="UP000095728">
    <property type="component" value="Unassembled WGS sequence"/>
</dbReference>
<organism evidence="1 2">
    <name type="scientific">Hanseniaspora osmophila</name>
    <dbReference type="NCBI Taxonomy" id="56408"/>
    <lineage>
        <taxon>Eukaryota</taxon>
        <taxon>Fungi</taxon>
        <taxon>Dikarya</taxon>
        <taxon>Ascomycota</taxon>
        <taxon>Saccharomycotina</taxon>
        <taxon>Saccharomycetes</taxon>
        <taxon>Saccharomycodales</taxon>
        <taxon>Saccharomycodaceae</taxon>
        <taxon>Hanseniaspora</taxon>
    </lineage>
</organism>
<dbReference type="PANTHER" id="PTHR48100:SF1">
    <property type="entry name" value="HISTIDINE PHOSPHATASE FAMILY PROTEIN-RELATED"/>
    <property type="match status" value="1"/>
</dbReference>
<name>A0A1E5RI60_9ASCO</name>
<dbReference type="EMBL" id="LPNM01000006">
    <property type="protein sequence ID" value="OEJ86555.1"/>
    <property type="molecule type" value="Genomic_DNA"/>
</dbReference>
<evidence type="ECO:0000313" key="1">
    <source>
        <dbReference type="EMBL" id="OEJ86555.1"/>
    </source>
</evidence>
<dbReference type="AlphaFoldDB" id="A0A1E5RI60"/>
<dbReference type="SMART" id="SM00855">
    <property type="entry name" value="PGAM"/>
    <property type="match status" value="1"/>
</dbReference>
<reference evidence="2" key="1">
    <citation type="journal article" date="2016" name="Genome Announc.">
        <title>Genome sequences of three species of Hanseniaspora isolated from spontaneous wine fermentations.</title>
        <authorList>
            <person name="Sternes P.R."/>
            <person name="Lee D."/>
            <person name="Kutyna D.R."/>
            <person name="Borneman A.R."/>
        </authorList>
    </citation>
    <scope>NUCLEOTIDE SEQUENCE [LARGE SCALE GENOMIC DNA]</scope>
    <source>
        <strain evidence="2">AWRI3579</strain>
    </source>
</reference>
<dbReference type="Pfam" id="PF00300">
    <property type="entry name" value="His_Phos_1"/>
    <property type="match status" value="1"/>
</dbReference>
<dbReference type="OrthoDB" id="496981at2759"/>
<dbReference type="CDD" id="cd07067">
    <property type="entry name" value="HP_PGM_like"/>
    <property type="match status" value="1"/>
</dbReference>
<comment type="caution">
    <text evidence="1">The sequence shown here is derived from an EMBL/GenBank/DDBJ whole genome shotgun (WGS) entry which is preliminary data.</text>
</comment>
<dbReference type="Gene3D" id="3.40.50.1240">
    <property type="entry name" value="Phosphoglycerate mutase-like"/>
    <property type="match status" value="1"/>
</dbReference>
<dbReference type="InterPro" id="IPR029033">
    <property type="entry name" value="His_PPase_superfam"/>
</dbReference>
<dbReference type="InterPro" id="IPR013078">
    <property type="entry name" value="His_Pase_superF_clade-1"/>
</dbReference>